<dbReference type="AlphaFoldDB" id="A0A0Q0CCP5"/>
<accession>A0A0Q0CCP5</accession>
<dbReference type="Proteomes" id="UP000050266">
    <property type="component" value="Unassembled WGS sequence"/>
</dbReference>
<organism evidence="1 2">
    <name type="scientific">Pseudomonas amygdali pv. ulmi</name>
    <dbReference type="NCBI Taxonomy" id="251720"/>
    <lineage>
        <taxon>Bacteria</taxon>
        <taxon>Pseudomonadati</taxon>
        <taxon>Pseudomonadota</taxon>
        <taxon>Gammaproteobacteria</taxon>
        <taxon>Pseudomonadales</taxon>
        <taxon>Pseudomonadaceae</taxon>
        <taxon>Pseudomonas</taxon>
        <taxon>Pseudomonas amygdali</taxon>
    </lineage>
</organism>
<dbReference type="RefSeq" id="WP_057433484.1">
    <property type="nucleotide sequence ID" value="NZ_LIHQ01000310.1"/>
</dbReference>
<sequence>MHLLNTYEDRNEAEKAESLLLGKKRLASERDANETIYNLFGEATWGNFYRLKMYGLEDLNLLLAKREQWLEKDLQTHKDIVKTLTIVAKKFNLDIPSHWL</sequence>
<name>A0A0Q0CCP5_PSEA0</name>
<evidence type="ECO:0000313" key="1">
    <source>
        <dbReference type="EMBL" id="KPZ09020.1"/>
    </source>
</evidence>
<dbReference type="OrthoDB" id="5898505at2"/>
<dbReference type="EMBL" id="LJRQ01000325">
    <property type="protein sequence ID" value="KPZ09020.1"/>
    <property type="molecule type" value="Genomic_DNA"/>
</dbReference>
<proteinExistence type="predicted"/>
<dbReference type="PATRIC" id="fig|251720.4.peg.3724"/>
<protein>
    <submittedName>
        <fullName evidence="1">Sugar-binding protein</fullName>
    </submittedName>
</protein>
<evidence type="ECO:0000313" key="2">
    <source>
        <dbReference type="Proteomes" id="UP000050266"/>
    </source>
</evidence>
<comment type="caution">
    <text evidence="1">The sequence shown here is derived from an EMBL/GenBank/DDBJ whole genome shotgun (WGS) entry which is preliminary data.</text>
</comment>
<reference evidence="1 2" key="1">
    <citation type="submission" date="2015-09" db="EMBL/GenBank/DDBJ databases">
        <title>Genome announcement of multiple Pseudomonas syringae strains.</title>
        <authorList>
            <person name="Thakur S."/>
            <person name="Wang P.W."/>
            <person name="Gong Y."/>
            <person name="Weir B.S."/>
            <person name="Guttman D.S."/>
        </authorList>
    </citation>
    <scope>NUCLEOTIDE SEQUENCE [LARGE SCALE GENOMIC DNA]</scope>
    <source>
        <strain evidence="1 2">ICMP3962</strain>
    </source>
</reference>
<gene>
    <name evidence="1" type="ORF">ALO41_200168</name>
</gene>